<dbReference type="InterPro" id="IPR036278">
    <property type="entry name" value="Sialidase_sf"/>
</dbReference>
<dbReference type="SUPFAM" id="SSF50939">
    <property type="entry name" value="Sialidases"/>
    <property type="match status" value="1"/>
</dbReference>
<dbReference type="CDD" id="cd15482">
    <property type="entry name" value="Sialidase_non-viral"/>
    <property type="match status" value="2"/>
</dbReference>
<evidence type="ECO:0000313" key="1">
    <source>
        <dbReference type="EMBL" id="GGD54078.1"/>
    </source>
</evidence>
<accession>A0A917DNM0</accession>
<dbReference type="RefSeq" id="WP_188989599.1">
    <property type="nucleotide sequence ID" value="NZ_BMHP01000001.1"/>
</dbReference>
<dbReference type="Gene3D" id="2.120.10.10">
    <property type="match status" value="1"/>
</dbReference>
<reference evidence="1" key="1">
    <citation type="journal article" date="2014" name="Int. J. Syst. Evol. Microbiol.">
        <title>Complete genome sequence of Corynebacterium casei LMG S-19264T (=DSM 44701T), isolated from a smear-ripened cheese.</title>
        <authorList>
            <consortium name="US DOE Joint Genome Institute (JGI-PGF)"/>
            <person name="Walter F."/>
            <person name="Albersmeier A."/>
            <person name="Kalinowski J."/>
            <person name="Ruckert C."/>
        </authorList>
    </citation>
    <scope>NUCLEOTIDE SEQUENCE</scope>
    <source>
        <strain evidence="1">CGMCC 1.15178</strain>
    </source>
</reference>
<name>A0A917DNM0_9BACL</name>
<organism evidence="1 2">
    <name type="scientific">Paenibacillus nasutitermitis</name>
    <dbReference type="NCBI Taxonomy" id="1652958"/>
    <lineage>
        <taxon>Bacteria</taxon>
        <taxon>Bacillati</taxon>
        <taxon>Bacillota</taxon>
        <taxon>Bacilli</taxon>
        <taxon>Bacillales</taxon>
        <taxon>Paenibacillaceae</taxon>
        <taxon>Paenibacillus</taxon>
    </lineage>
</organism>
<protein>
    <recommendedName>
        <fullName evidence="3">Exo-alpha-sialidase</fullName>
    </recommendedName>
</protein>
<dbReference type="SUPFAM" id="SSF49265">
    <property type="entry name" value="Fibronectin type III"/>
    <property type="match status" value="1"/>
</dbReference>
<dbReference type="Proteomes" id="UP000612456">
    <property type="component" value="Unassembled WGS sequence"/>
</dbReference>
<reference evidence="1" key="2">
    <citation type="submission" date="2020-09" db="EMBL/GenBank/DDBJ databases">
        <authorList>
            <person name="Sun Q."/>
            <person name="Zhou Y."/>
        </authorList>
    </citation>
    <scope>NUCLEOTIDE SEQUENCE</scope>
    <source>
        <strain evidence="1">CGMCC 1.15178</strain>
    </source>
</reference>
<comment type="caution">
    <text evidence="1">The sequence shown here is derived from an EMBL/GenBank/DDBJ whole genome shotgun (WGS) entry which is preliminary data.</text>
</comment>
<evidence type="ECO:0008006" key="3">
    <source>
        <dbReference type="Google" id="ProtNLM"/>
    </source>
</evidence>
<dbReference type="InterPro" id="IPR036116">
    <property type="entry name" value="FN3_sf"/>
</dbReference>
<dbReference type="EMBL" id="BMHP01000001">
    <property type="protein sequence ID" value="GGD54078.1"/>
    <property type="molecule type" value="Genomic_DNA"/>
</dbReference>
<gene>
    <name evidence="1" type="ORF">GCM10010911_09520</name>
</gene>
<keyword evidence="2" id="KW-1185">Reference proteome</keyword>
<evidence type="ECO:0000313" key="2">
    <source>
        <dbReference type="Proteomes" id="UP000612456"/>
    </source>
</evidence>
<proteinExistence type="predicted"/>
<sequence>MNGNTKAWGIKEQNELFAAGGAQHQQWGVHITRLAPGDGCVIIDWVSELPEGQPGKEALRFQVEYGLRGEADKSVHDASGPSGSYTIAGVINGSDYEIRLLAIDGPTGDIAASSPMRLARPGVVPGTVINYIHPEDYTFNFSGRSTASPSIIRLPDGALLASHDIYWGLSGQNVSTIFRSEDGGQTWRYVTYLYPCFWGKLFLHRDRVYMLACSTEYGDLLIGGSADSGETWSPPRVIIEGGSREKGGPHKAPMPVVAHRGRIWSAVEYGSWSTGGHGAGVVSAPEDADLLDPANWTASPFLRYDAAWPGAIEGGNVPGILEGNVVVTPEGQLVNLLRYQTDGGTPNYGRAILLDIDQDQPQAPLQFRKVIPFHGNLSKFAVYYDPQSSSYWSLVNRVTTPFVSQRNILTLVKSDNLEEWEIVQDMLDYESNGWHEDRTKVGFQYVDWFMDGDDMLVASRTAINGAFDFHNANYTTFHRIGNFRRLGEKRGDAQ</sequence>
<dbReference type="AlphaFoldDB" id="A0A917DNM0"/>